<proteinExistence type="predicted"/>
<name>A0A6J5LPP5_9CAUD</name>
<accession>A0A6J5LPP5</accession>
<organism evidence="1">
    <name type="scientific">uncultured Caudovirales phage</name>
    <dbReference type="NCBI Taxonomy" id="2100421"/>
    <lineage>
        <taxon>Viruses</taxon>
        <taxon>Duplodnaviria</taxon>
        <taxon>Heunggongvirae</taxon>
        <taxon>Uroviricota</taxon>
        <taxon>Caudoviricetes</taxon>
        <taxon>Peduoviridae</taxon>
        <taxon>Maltschvirus</taxon>
        <taxon>Maltschvirus maltsch</taxon>
    </lineage>
</organism>
<reference evidence="1" key="1">
    <citation type="submission" date="2020-04" db="EMBL/GenBank/DDBJ databases">
        <authorList>
            <person name="Chiriac C."/>
            <person name="Salcher M."/>
            <person name="Ghai R."/>
            <person name="Kavagutti S V."/>
        </authorList>
    </citation>
    <scope>NUCLEOTIDE SEQUENCE</scope>
</reference>
<dbReference type="EMBL" id="LR796274">
    <property type="protein sequence ID" value="CAB4133669.1"/>
    <property type="molecule type" value="Genomic_DNA"/>
</dbReference>
<protein>
    <submittedName>
        <fullName evidence="1">Uncharacterized protein</fullName>
    </submittedName>
</protein>
<gene>
    <name evidence="1" type="ORF">UFOVP257_391</name>
</gene>
<evidence type="ECO:0000313" key="1">
    <source>
        <dbReference type="EMBL" id="CAB4133669.1"/>
    </source>
</evidence>
<sequence length="128" mass="14744">MKHVGVAVGMNMIDRIDQVRELANFFGFMLGHRPHHAFGDNIDVIALYPKDNSLPTYSRDACLFAGNLSDVENFLDGIRWARNYDKTIGATTDQRRKQFEDKEVARLAKIQYNKEKAETFKIIKQEHA</sequence>